<dbReference type="EMBL" id="JAUSTM010000008">
    <property type="protein sequence ID" value="MDQ0222511.1"/>
    <property type="molecule type" value="Genomic_DNA"/>
</dbReference>
<dbReference type="InterPro" id="IPR009526">
    <property type="entry name" value="DUF1146"/>
</dbReference>
<comment type="caution">
    <text evidence="2">The sequence shown here is derived from an EMBL/GenBank/DDBJ whole genome shotgun (WGS) entry which is preliminary data.</text>
</comment>
<protein>
    <submittedName>
        <fullName evidence="2">Integral membrane protein (TIGR02327 family)</fullName>
    </submittedName>
</protein>
<feature type="transmembrane region" description="Helical" evidence="1">
    <location>
        <begin position="34"/>
        <end position="54"/>
    </location>
</feature>
<evidence type="ECO:0000256" key="1">
    <source>
        <dbReference type="SAM" id="Phobius"/>
    </source>
</evidence>
<keyword evidence="1" id="KW-1133">Transmembrane helix</keyword>
<keyword evidence="1" id="KW-0472">Membrane</keyword>
<dbReference type="NCBIfam" id="TIGR02327">
    <property type="entry name" value="int_mem_ywzB"/>
    <property type="match status" value="1"/>
</dbReference>
<organism evidence="2 3">
    <name type="scientific">Streptococcus moroccensis</name>
    <dbReference type="NCBI Taxonomy" id="1451356"/>
    <lineage>
        <taxon>Bacteria</taxon>
        <taxon>Bacillati</taxon>
        <taxon>Bacillota</taxon>
        <taxon>Bacilli</taxon>
        <taxon>Lactobacillales</taxon>
        <taxon>Streptococcaceae</taxon>
        <taxon>Streptococcus</taxon>
    </lineage>
</organism>
<name>A0ABT9YR88_9STRE</name>
<reference evidence="2 3" key="1">
    <citation type="submission" date="2023-07" db="EMBL/GenBank/DDBJ databases">
        <title>Genomic Encyclopedia of Type Strains, Phase IV (KMG-IV): sequencing the most valuable type-strain genomes for metagenomic binning, comparative biology and taxonomic classification.</title>
        <authorList>
            <person name="Goeker M."/>
        </authorList>
    </citation>
    <scope>NUCLEOTIDE SEQUENCE [LARGE SCALE GENOMIC DNA]</scope>
    <source>
        <strain evidence="2 3">DSM 105143</strain>
    </source>
</reference>
<feature type="transmembrane region" description="Helical" evidence="1">
    <location>
        <begin position="74"/>
        <end position="94"/>
    </location>
</feature>
<keyword evidence="3" id="KW-1185">Reference proteome</keyword>
<dbReference type="Pfam" id="PF06612">
    <property type="entry name" value="DUF1146"/>
    <property type="match status" value="1"/>
</dbReference>
<evidence type="ECO:0000313" key="3">
    <source>
        <dbReference type="Proteomes" id="UP001223079"/>
    </source>
</evidence>
<sequence length="110" mass="12754">MIYQMVLAVMGIYLVALHPNSANLHLFCYNQLMTTYTLQLCSHMLFIGLSYHLLTTVVDWQKFTKTHLDNLSRLRLLVLLFSIILGFLSSRFFLELLAIGRGMAYALFFE</sequence>
<dbReference type="Proteomes" id="UP001223079">
    <property type="component" value="Unassembled WGS sequence"/>
</dbReference>
<proteinExistence type="predicted"/>
<evidence type="ECO:0000313" key="2">
    <source>
        <dbReference type="EMBL" id="MDQ0222511.1"/>
    </source>
</evidence>
<accession>A0ABT9YR88</accession>
<gene>
    <name evidence="2" type="ORF">J2S23_001063</name>
</gene>
<keyword evidence="1" id="KW-0812">Transmembrane</keyword>